<organism evidence="1">
    <name type="scientific">Sesamum angustifolium</name>
    <dbReference type="NCBI Taxonomy" id="2727405"/>
    <lineage>
        <taxon>Eukaryota</taxon>
        <taxon>Viridiplantae</taxon>
        <taxon>Streptophyta</taxon>
        <taxon>Embryophyta</taxon>
        <taxon>Tracheophyta</taxon>
        <taxon>Spermatophyta</taxon>
        <taxon>Magnoliopsida</taxon>
        <taxon>eudicotyledons</taxon>
        <taxon>Gunneridae</taxon>
        <taxon>Pentapetalae</taxon>
        <taxon>asterids</taxon>
        <taxon>lamiids</taxon>
        <taxon>Lamiales</taxon>
        <taxon>Pedaliaceae</taxon>
        <taxon>Sesamum</taxon>
    </lineage>
</organism>
<dbReference type="InterPro" id="IPR021109">
    <property type="entry name" value="Peptidase_aspartic_dom_sf"/>
</dbReference>
<reference evidence="1" key="2">
    <citation type="journal article" date="2024" name="Plant">
        <title>Genomic evolution and insights into agronomic trait innovations of Sesamum species.</title>
        <authorList>
            <person name="Miao H."/>
            <person name="Wang L."/>
            <person name="Qu L."/>
            <person name="Liu H."/>
            <person name="Sun Y."/>
            <person name="Le M."/>
            <person name="Wang Q."/>
            <person name="Wei S."/>
            <person name="Zheng Y."/>
            <person name="Lin W."/>
            <person name="Duan Y."/>
            <person name="Cao H."/>
            <person name="Xiong S."/>
            <person name="Wang X."/>
            <person name="Wei L."/>
            <person name="Li C."/>
            <person name="Ma Q."/>
            <person name="Ju M."/>
            <person name="Zhao R."/>
            <person name="Li G."/>
            <person name="Mu C."/>
            <person name="Tian Q."/>
            <person name="Mei H."/>
            <person name="Zhang T."/>
            <person name="Gao T."/>
            <person name="Zhang H."/>
        </authorList>
    </citation>
    <scope>NUCLEOTIDE SEQUENCE</scope>
    <source>
        <strain evidence="1">G01</strain>
    </source>
</reference>
<protein>
    <submittedName>
        <fullName evidence="1">Uncharacterized protein</fullName>
    </submittedName>
</protein>
<sequence>MLDVEAMEDTPLTQFRRVKWTGPKNPHNDALVIKALLANYEIGHIFIDSGSSADILFGEAYDQIQLRDTPGEGQYLPVCFHGRISTSTRHDLTHVDHRELLQSKDMPCKFLVVDIPSAYNVILGRPTLNAF</sequence>
<accession>A0AAW2LK14</accession>
<evidence type="ECO:0000313" key="1">
    <source>
        <dbReference type="EMBL" id="KAL0318745.1"/>
    </source>
</evidence>
<name>A0AAW2LK14_9LAMI</name>
<dbReference type="Gene3D" id="2.40.70.10">
    <property type="entry name" value="Acid Proteases"/>
    <property type="match status" value="1"/>
</dbReference>
<dbReference type="PANTHER" id="PTHR33240:SF8">
    <property type="entry name" value="OS03G0439900 PROTEIN"/>
    <property type="match status" value="1"/>
</dbReference>
<reference evidence="1" key="1">
    <citation type="submission" date="2020-06" db="EMBL/GenBank/DDBJ databases">
        <authorList>
            <person name="Li T."/>
            <person name="Hu X."/>
            <person name="Zhang T."/>
            <person name="Song X."/>
            <person name="Zhang H."/>
            <person name="Dai N."/>
            <person name="Sheng W."/>
            <person name="Hou X."/>
            <person name="Wei L."/>
        </authorList>
    </citation>
    <scope>NUCLEOTIDE SEQUENCE</scope>
    <source>
        <strain evidence="1">G01</strain>
        <tissue evidence="1">Leaf</tissue>
    </source>
</reference>
<proteinExistence type="predicted"/>
<dbReference type="AlphaFoldDB" id="A0AAW2LK14"/>
<dbReference type="EMBL" id="JACGWK010000013">
    <property type="protein sequence ID" value="KAL0318745.1"/>
    <property type="molecule type" value="Genomic_DNA"/>
</dbReference>
<gene>
    <name evidence="1" type="ORF">Sangu_2030700</name>
</gene>
<comment type="caution">
    <text evidence="1">The sequence shown here is derived from an EMBL/GenBank/DDBJ whole genome shotgun (WGS) entry which is preliminary data.</text>
</comment>
<dbReference type="PANTHER" id="PTHR33240">
    <property type="entry name" value="OS08G0508500 PROTEIN"/>
    <property type="match status" value="1"/>
</dbReference>